<dbReference type="GO" id="GO:0003700">
    <property type="term" value="F:DNA-binding transcription factor activity"/>
    <property type="evidence" value="ECO:0007669"/>
    <property type="project" value="TreeGrafter"/>
</dbReference>
<dbReference type="AlphaFoldDB" id="A0A0R1VN11"/>
<dbReference type="Gene3D" id="2.60.120.10">
    <property type="entry name" value="Jelly Rolls"/>
    <property type="match status" value="1"/>
</dbReference>
<dbReference type="CDD" id="cd00092">
    <property type="entry name" value="HTH_CRP"/>
    <property type="match status" value="1"/>
</dbReference>
<dbReference type="SUPFAM" id="SSF46785">
    <property type="entry name" value="Winged helix' DNA-binding domain"/>
    <property type="match status" value="1"/>
</dbReference>
<dbReference type="EMBL" id="AZFU01000001">
    <property type="protein sequence ID" value="KRM07200.1"/>
    <property type="molecule type" value="Genomic_DNA"/>
</dbReference>
<dbReference type="GO" id="GO:0005829">
    <property type="term" value="C:cytosol"/>
    <property type="evidence" value="ECO:0007669"/>
    <property type="project" value="TreeGrafter"/>
</dbReference>
<keyword evidence="3" id="KW-0804">Transcription</keyword>
<dbReference type="PATRIC" id="fig|1423767.3.peg.650"/>
<dbReference type="Pfam" id="PF13545">
    <property type="entry name" value="HTH_Crp_2"/>
    <property type="match status" value="1"/>
</dbReference>
<dbReference type="SUPFAM" id="SSF51206">
    <property type="entry name" value="cAMP-binding domain-like"/>
    <property type="match status" value="1"/>
</dbReference>
<protein>
    <submittedName>
        <fullName evidence="6">Fnr-like transcriptional regulator</fullName>
    </submittedName>
</protein>
<dbReference type="InterPro" id="IPR036390">
    <property type="entry name" value="WH_DNA-bd_sf"/>
</dbReference>
<keyword evidence="1" id="KW-0805">Transcription regulation</keyword>
<dbReference type="Proteomes" id="UP000051307">
    <property type="component" value="Unassembled WGS sequence"/>
</dbReference>
<dbReference type="InterPro" id="IPR018490">
    <property type="entry name" value="cNMP-bd_dom_sf"/>
</dbReference>
<keyword evidence="2" id="KW-0238">DNA-binding</keyword>
<dbReference type="SMART" id="SM00419">
    <property type="entry name" value="HTH_CRP"/>
    <property type="match status" value="1"/>
</dbReference>
<dbReference type="SMART" id="SM00100">
    <property type="entry name" value="cNMP"/>
    <property type="match status" value="1"/>
</dbReference>
<dbReference type="Gene3D" id="1.10.10.10">
    <property type="entry name" value="Winged helix-like DNA-binding domain superfamily/Winged helix DNA-binding domain"/>
    <property type="match status" value="1"/>
</dbReference>
<feature type="domain" description="Cyclic nucleotide-binding" evidence="4">
    <location>
        <begin position="28"/>
        <end position="149"/>
    </location>
</feature>
<dbReference type="PRINTS" id="PR00034">
    <property type="entry name" value="HTHCRP"/>
</dbReference>
<accession>A0A0R1VN11</accession>
<dbReference type="CDD" id="cd00038">
    <property type="entry name" value="CAP_ED"/>
    <property type="match status" value="1"/>
</dbReference>
<dbReference type="InterPro" id="IPR014710">
    <property type="entry name" value="RmlC-like_jellyroll"/>
</dbReference>
<reference evidence="6 7" key="1">
    <citation type="journal article" date="2015" name="Genome Announc.">
        <title>Expanding the biotechnology potential of lactobacilli through comparative genomics of 213 strains and associated genera.</title>
        <authorList>
            <person name="Sun Z."/>
            <person name="Harris H.M."/>
            <person name="McCann A."/>
            <person name="Guo C."/>
            <person name="Argimon S."/>
            <person name="Zhang W."/>
            <person name="Yang X."/>
            <person name="Jeffery I.B."/>
            <person name="Cooney J.C."/>
            <person name="Kagawa T.F."/>
            <person name="Liu W."/>
            <person name="Song Y."/>
            <person name="Salvetti E."/>
            <person name="Wrobel A."/>
            <person name="Rasinkangas P."/>
            <person name="Parkhill J."/>
            <person name="Rea M.C."/>
            <person name="O'Sullivan O."/>
            <person name="Ritari J."/>
            <person name="Douillard F.P."/>
            <person name="Paul Ross R."/>
            <person name="Yang R."/>
            <person name="Briner A.E."/>
            <person name="Felis G.E."/>
            <person name="de Vos W.M."/>
            <person name="Barrangou R."/>
            <person name="Klaenhammer T.R."/>
            <person name="Caufield P.W."/>
            <person name="Cui Y."/>
            <person name="Zhang H."/>
            <person name="O'Toole P.W."/>
        </authorList>
    </citation>
    <scope>NUCLEOTIDE SEQUENCE [LARGE SCALE GENOMIC DNA]</scope>
    <source>
        <strain evidence="6 7">DSM 16761</strain>
    </source>
</reference>
<dbReference type="PROSITE" id="PS50042">
    <property type="entry name" value="CNMP_BINDING_3"/>
    <property type="match status" value="1"/>
</dbReference>
<comment type="caution">
    <text evidence="6">The sequence shown here is derived from an EMBL/GenBank/DDBJ whole genome shotgun (WGS) entry which is preliminary data.</text>
</comment>
<name>A0A0R1VN11_9LACO</name>
<evidence type="ECO:0000313" key="6">
    <source>
        <dbReference type="EMBL" id="KRM07200.1"/>
    </source>
</evidence>
<evidence type="ECO:0000256" key="1">
    <source>
        <dbReference type="ARBA" id="ARBA00023015"/>
    </source>
</evidence>
<dbReference type="eggNOG" id="COG0664">
    <property type="taxonomic scope" value="Bacteria"/>
</dbReference>
<dbReference type="PROSITE" id="PS51063">
    <property type="entry name" value="HTH_CRP_2"/>
    <property type="match status" value="1"/>
</dbReference>
<evidence type="ECO:0000259" key="4">
    <source>
        <dbReference type="PROSITE" id="PS50042"/>
    </source>
</evidence>
<dbReference type="InterPro" id="IPR000595">
    <property type="entry name" value="cNMP-bd_dom"/>
</dbReference>
<organism evidence="6 7">
    <name type="scientific">Lactobacillus kitasatonis DSM 16761 = JCM 1039</name>
    <dbReference type="NCBI Taxonomy" id="1423767"/>
    <lineage>
        <taxon>Bacteria</taxon>
        <taxon>Bacillati</taxon>
        <taxon>Bacillota</taxon>
        <taxon>Bacilli</taxon>
        <taxon>Lactobacillales</taxon>
        <taxon>Lactobacillaceae</taxon>
        <taxon>Lactobacillus</taxon>
    </lineage>
</organism>
<gene>
    <name evidence="6" type="ORF">FC59_GL000628</name>
</gene>
<evidence type="ECO:0000256" key="3">
    <source>
        <dbReference type="ARBA" id="ARBA00023163"/>
    </source>
</evidence>
<evidence type="ECO:0000313" key="7">
    <source>
        <dbReference type="Proteomes" id="UP000051307"/>
    </source>
</evidence>
<dbReference type="InterPro" id="IPR036388">
    <property type="entry name" value="WH-like_DNA-bd_sf"/>
</dbReference>
<proteinExistence type="predicted"/>
<dbReference type="InterPro" id="IPR012318">
    <property type="entry name" value="HTH_CRP"/>
</dbReference>
<evidence type="ECO:0000256" key="2">
    <source>
        <dbReference type="ARBA" id="ARBA00023125"/>
    </source>
</evidence>
<dbReference type="PANTHER" id="PTHR24567">
    <property type="entry name" value="CRP FAMILY TRANSCRIPTIONAL REGULATORY PROTEIN"/>
    <property type="match status" value="1"/>
</dbReference>
<dbReference type="GO" id="GO:0003677">
    <property type="term" value="F:DNA binding"/>
    <property type="evidence" value="ECO:0007669"/>
    <property type="project" value="UniProtKB-KW"/>
</dbReference>
<evidence type="ECO:0000259" key="5">
    <source>
        <dbReference type="PROSITE" id="PS51063"/>
    </source>
</evidence>
<dbReference type="PANTHER" id="PTHR24567:SF26">
    <property type="entry name" value="REGULATORY PROTEIN YEIL"/>
    <property type="match status" value="1"/>
</dbReference>
<feature type="domain" description="HTH crp-type" evidence="5">
    <location>
        <begin position="163"/>
        <end position="230"/>
    </location>
</feature>
<sequence length="230" mass="25962">MQTQSAFSLGVRNMKKHSAVICISRADLFSSLSPDALKKIAAISTHQEYFPRNTIIRQPGDGKEGMIFMDEGSAKIYSLNEDGKETVLGVINKGDYAGQQSLFKEPNHENYIQALQDTYVCSINRDDFQNLLKKTPDLVISLLNNFGEKLVAAETNSIRRNSMNAKDRLMDYLVEQSQKLGTVRFTLPLKKKDLASYLGTSPETLSRQLKLLEKEGRIKVNRREITIVEN</sequence>
<dbReference type="InterPro" id="IPR050397">
    <property type="entry name" value="Env_Response_Regulators"/>
</dbReference>
<dbReference type="Pfam" id="PF00027">
    <property type="entry name" value="cNMP_binding"/>
    <property type="match status" value="1"/>
</dbReference>